<evidence type="ECO:0000256" key="1">
    <source>
        <dbReference type="SAM" id="MobiDB-lite"/>
    </source>
</evidence>
<feature type="compositionally biased region" description="Basic and acidic residues" evidence="1">
    <location>
        <begin position="328"/>
        <end position="338"/>
    </location>
</feature>
<feature type="compositionally biased region" description="Acidic residues" evidence="1">
    <location>
        <begin position="340"/>
        <end position="349"/>
    </location>
</feature>
<feature type="compositionally biased region" description="Basic and acidic residues" evidence="1">
    <location>
        <begin position="433"/>
        <end position="443"/>
    </location>
</feature>
<dbReference type="AlphaFoldDB" id="A0A1Q5UKB7"/>
<gene>
    <name evidence="2" type="ORF">PENSUB_1403</name>
</gene>
<accession>A0A1Q5UKB7</accession>
<feature type="compositionally biased region" description="Basic and acidic residues" evidence="1">
    <location>
        <begin position="363"/>
        <end position="373"/>
    </location>
</feature>
<reference evidence="2 3" key="1">
    <citation type="submission" date="2016-10" db="EMBL/GenBank/DDBJ databases">
        <title>Genome sequence of the ascomycete fungus Penicillium subrubescens.</title>
        <authorList>
            <person name="De Vries R.P."/>
            <person name="Peng M."/>
            <person name="Dilokpimol A."/>
            <person name="Hilden K."/>
            <person name="Makela M.R."/>
            <person name="Grigoriev I."/>
            <person name="Riley R."/>
            <person name="Granchi Z."/>
        </authorList>
    </citation>
    <scope>NUCLEOTIDE SEQUENCE [LARGE SCALE GENOMIC DNA]</scope>
    <source>
        <strain evidence="2 3">CBS 132785</strain>
    </source>
</reference>
<comment type="caution">
    <text evidence="2">The sequence shown here is derived from an EMBL/GenBank/DDBJ whole genome shotgun (WGS) entry which is preliminary data.</text>
</comment>
<dbReference type="OrthoDB" id="4521909at2759"/>
<feature type="compositionally biased region" description="Basic and acidic residues" evidence="1">
    <location>
        <begin position="280"/>
        <end position="303"/>
    </location>
</feature>
<organism evidence="2 3">
    <name type="scientific">Penicillium subrubescens</name>
    <dbReference type="NCBI Taxonomy" id="1316194"/>
    <lineage>
        <taxon>Eukaryota</taxon>
        <taxon>Fungi</taxon>
        <taxon>Dikarya</taxon>
        <taxon>Ascomycota</taxon>
        <taxon>Pezizomycotina</taxon>
        <taxon>Eurotiomycetes</taxon>
        <taxon>Eurotiomycetidae</taxon>
        <taxon>Eurotiales</taxon>
        <taxon>Aspergillaceae</taxon>
        <taxon>Penicillium</taxon>
    </lineage>
</organism>
<sequence>MPPGQWSGNTRSVEWTGFNECQLLIWHEPNTRNAPPGTSRHNCGGQIRDSYSSGSRAHNQRLCMKSTYDIARHGQVHDGALWKDLTKKLKDFGLVAAKPGCVLEEKDYDSDLSSVIADIRSHLKNPGSLSGSMIFGSMSGMRKRRDERREDIKLERSLEAALFKTKCENVVYATHWGWTPGTGVWVLDGSKESHERLANLPATFGWNHKLKLAGATYYDHWAERLETREEMLRAGFTFTEDDIKLVKAKRSSGEDAPVDDVFSLINHNATLPLDSQSQSDIKERSNDLPSRDSFPHITERSSDEGSVDDDGEYSQIEQRSGNVPVDDSFPHITERSSEDGSVDNDDEYAQIEQRSTNIPSDDSFPHITERSSEEGSVDDDDEYSQIEQRSSNIPPDDSFPHITERSSEEGSVDDDDEYSHIEQRSSNIPPDDSFPHITERSSEEGSVDDDDEYSHIEQRSSNIPSDDSFPHITE</sequence>
<name>A0A1Q5UKB7_9EURO</name>
<proteinExistence type="predicted"/>
<dbReference type="Proteomes" id="UP000186955">
    <property type="component" value="Unassembled WGS sequence"/>
</dbReference>
<keyword evidence="3" id="KW-1185">Reference proteome</keyword>
<dbReference type="EMBL" id="MNBE01000167">
    <property type="protein sequence ID" value="OKP12912.1"/>
    <property type="molecule type" value="Genomic_DNA"/>
</dbReference>
<evidence type="ECO:0000313" key="3">
    <source>
        <dbReference type="Proteomes" id="UP000186955"/>
    </source>
</evidence>
<protein>
    <submittedName>
        <fullName evidence="2">Uncharacterized protein</fullName>
    </submittedName>
</protein>
<evidence type="ECO:0000313" key="2">
    <source>
        <dbReference type="EMBL" id="OKP12912.1"/>
    </source>
</evidence>
<feature type="region of interest" description="Disordered" evidence="1">
    <location>
        <begin position="30"/>
        <end position="53"/>
    </location>
</feature>
<feature type="compositionally biased region" description="Acidic residues" evidence="1">
    <location>
        <begin position="375"/>
        <end position="384"/>
    </location>
</feature>
<feature type="compositionally biased region" description="Basic and acidic residues" evidence="1">
    <location>
        <begin position="398"/>
        <end position="408"/>
    </location>
</feature>
<feature type="region of interest" description="Disordered" evidence="1">
    <location>
        <begin position="273"/>
        <end position="474"/>
    </location>
</feature>